<dbReference type="PROSITE" id="PS50937">
    <property type="entry name" value="HTH_MERR_2"/>
    <property type="match status" value="1"/>
</dbReference>
<dbReference type="InterPro" id="IPR000551">
    <property type="entry name" value="MerR-type_HTH_dom"/>
</dbReference>
<feature type="domain" description="HTH merR-type" evidence="2">
    <location>
        <begin position="11"/>
        <end position="80"/>
    </location>
</feature>
<dbReference type="KEGG" id="dmr:Deima_2561"/>
<dbReference type="AlphaFoldDB" id="E8UAV6"/>
<organism evidence="3 4">
    <name type="scientific">Deinococcus maricopensis (strain DSM 21211 / LMG 22137 / NRRL B-23946 / LB-34)</name>
    <dbReference type="NCBI Taxonomy" id="709986"/>
    <lineage>
        <taxon>Bacteria</taxon>
        <taxon>Thermotogati</taxon>
        <taxon>Deinococcota</taxon>
        <taxon>Deinococci</taxon>
        <taxon>Deinococcales</taxon>
        <taxon>Deinococcaceae</taxon>
        <taxon>Deinococcus</taxon>
    </lineage>
</organism>
<dbReference type="PANTHER" id="PTHR30204">
    <property type="entry name" value="REDOX-CYCLING DRUG-SENSING TRANSCRIPTIONAL ACTIVATOR SOXR"/>
    <property type="match status" value="1"/>
</dbReference>
<dbReference type="STRING" id="709986.Deima_2561"/>
<proteinExistence type="predicted"/>
<dbReference type="PANTHER" id="PTHR30204:SF98">
    <property type="entry name" value="HTH-TYPE TRANSCRIPTIONAL REGULATOR ADHR"/>
    <property type="match status" value="1"/>
</dbReference>
<evidence type="ECO:0000256" key="1">
    <source>
        <dbReference type="ARBA" id="ARBA00023125"/>
    </source>
</evidence>
<protein>
    <submittedName>
        <fullName evidence="3">Transcriptional regulator, MerR family</fullName>
    </submittedName>
</protein>
<dbReference type="Gene3D" id="1.10.1660.10">
    <property type="match status" value="1"/>
</dbReference>
<dbReference type="HOGENOM" id="CLU_060077_8_2_0"/>
<dbReference type="InterPro" id="IPR047057">
    <property type="entry name" value="MerR_fam"/>
</dbReference>
<dbReference type="GO" id="GO:0003700">
    <property type="term" value="F:DNA-binding transcription factor activity"/>
    <property type="evidence" value="ECO:0007669"/>
    <property type="project" value="InterPro"/>
</dbReference>
<reference evidence="3 4" key="1">
    <citation type="journal article" date="2011" name="Stand. Genomic Sci.">
        <title>Complete genome sequence of Deinococcus maricopensis type strain (LB-34).</title>
        <authorList>
            <person name="Pukall R."/>
            <person name="Zeytun A."/>
            <person name="Lucas S."/>
            <person name="Lapidus A."/>
            <person name="Hammon N."/>
            <person name="Deshpande S."/>
            <person name="Nolan M."/>
            <person name="Cheng J.F."/>
            <person name="Pitluck S."/>
            <person name="Liolios K."/>
            <person name="Pagani I."/>
            <person name="Mikhailova N."/>
            <person name="Ivanova N."/>
            <person name="Mavromatis K."/>
            <person name="Pati A."/>
            <person name="Tapia R."/>
            <person name="Han C."/>
            <person name="Goodwin L."/>
            <person name="Chen A."/>
            <person name="Palaniappan K."/>
            <person name="Land M."/>
            <person name="Hauser L."/>
            <person name="Chang Y.J."/>
            <person name="Jeffries C.D."/>
            <person name="Brambilla E.M."/>
            <person name="Rohde M."/>
            <person name="Goker M."/>
            <person name="Detter J.C."/>
            <person name="Woyke T."/>
            <person name="Bristow J."/>
            <person name="Eisen J.A."/>
            <person name="Markowitz V."/>
            <person name="Hugenholtz P."/>
            <person name="Kyrpides N.C."/>
            <person name="Klenk H.P."/>
        </authorList>
    </citation>
    <scope>NUCLEOTIDE SEQUENCE [LARGE SCALE GENOMIC DNA]</scope>
    <source>
        <strain evidence="4">DSM 21211 / LMG 22137 / NRRL B-23946 / LB-34</strain>
    </source>
</reference>
<sequence length="136" mass="15082">MQATAPHAPATLSIREAAETLGVTAHTLRYYERVGLLTGVPRDASTHRQYTPRELEMLRFLLRLRATGMPIRQMSTYVDLVRAGEHTLAERQALLAAHERAVVERIAQLQGDLQAVRQKLNVYATLAAPDLAAQKG</sequence>
<dbReference type="SMART" id="SM00422">
    <property type="entry name" value="HTH_MERR"/>
    <property type="match status" value="1"/>
</dbReference>
<dbReference type="Proteomes" id="UP000008635">
    <property type="component" value="Chromosome"/>
</dbReference>
<evidence type="ECO:0000313" key="3">
    <source>
        <dbReference type="EMBL" id="ADV68195.1"/>
    </source>
</evidence>
<evidence type="ECO:0000259" key="2">
    <source>
        <dbReference type="PROSITE" id="PS50937"/>
    </source>
</evidence>
<gene>
    <name evidence="3" type="ordered locus">Deima_2561</name>
</gene>
<keyword evidence="4" id="KW-1185">Reference proteome</keyword>
<dbReference type="RefSeq" id="WP_013557699.1">
    <property type="nucleotide sequence ID" value="NC_014958.1"/>
</dbReference>
<dbReference type="EMBL" id="CP002454">
    <property type="protein sequence ID" value="ADV68195.1"/>
    <property type="molecule type" value="Genomic_DNA"/>
</dbReference>
<evidence type="ECO:0000313" key="4">
    <source>
        <dbReference type="Proteomes" id="UP000008635"/>
    </source>
</evidence>
<reference evidence="4" key="2">
    <citation type="submission" date="2011-01" db="EMBL/GenBank/DDBJ databases">
        <title>The complete genome of Deinococcus maricopensis DSM 21211.</title>
        <authorList>
            <consortium name="US DOE Joint Genome Institute (JGI-PGF)"/>
            <person name="Lucas S."/>
            <person name="Copeland A."/>
            <person name="Lapidus A."/>
            <person name="Goodwin L."/>
            <person name="Pitluck S."/>
            <person name="Kyrpides N."/>
            <person name="Mavromatis K."/>
            <person name="Pagani I."/>
            <person name="Ivanova N."/>
            <person name="Ovchinnikova G."/>
            <person name="Zeytun A."/>
            <person name="Detter J.C."/>
            <person name="Han C."/>
            <person name="Land M."/>
            <person name="Hauser L."/>
            <person name="Markowitz V."/>
            <person name="Cheng J.-F."/>
            <person name="Hugenholtz P."/>
            <person name="Woyke T."/>
            <person name="Wu D."/>
            <person name="Pukall R."/>
            <person name="Gehrich-Schroeter G."/>
            <person name="Brambilla E."/>
            <person name="Klenk H.-P."/>
            <person name="Eisen J.A."/>
        </authorList>
    </citation>
    <scope>NUCLEOTIDE SEQUENCE [LARGE SCALE GENOMIC DNA]</scope>
    <source>
        <strain evidence="4">DSM 21211 / LMG 22137 / NRRL B-23946 / LB-34</strain>
    </source>
</reference>
<dbReference type="GO" id="GO:0003677">
    <property type="term" value="F:DNA binding"/>
    <property type="evidence" value="ECO:0007669"/>
    <property type="project" value="UniProtKB-KW"/>
</dbReference>
<dbReference type="InterPro" id="IPR009061">
    <property type="entry name" value="DNA-bd_dom_put_sf"/>
</dbReference>
<dbReference type="OrthoDB" id="9811174at2"/>
<dbReference type="CDD" id="cd01109">
    <property type="entry name" value="HTH_YyaN"/>
    <property type="match status" value="1"/>
</dbReference>
<dbReference type="eggNOG" id="COG0789">
    <property type="taxonomic scope" value="Bacteria"/>
</dbReference>
<name>E8UAV6_DEIML</name>
<dbReference type="SUPFAM" id="SSF46955">
    <property type="entry name" value="Putative DNA-binding domain"/>
    <property type="match status" value="1"/>
</dbReference>
<dbReference type="Pfam" id="PF13411">
    <property type="entry name" value="MerR_1"/>
    <property type="match status" value="1"/>
</dbReference>
<dbReference type="PRINTS" id="PR00040">
    <property type="entry name" value="HTHMERR"/>
</dbReference>
<keyword evidence="1" id="KW-0238">DNA-binding</keyword>
<accession>E8UAV6</accession>